<feature type="transmembrane region" description="Helical" evidence="1">
    <location>
        <begin position="221"/>
        <end position="240"/>
    </location>
</feature>
<protein>
    <submittedName>
        <fullName evidence="3">DMT family transporter</fullName>
    </submittedName>
</protein>
<dbReference type="Pfam" id="PF00892">
    <property type="entry name" value="EamA"/>
    <property type="match status" value="2"/>
</dbReference>
<feature type="transmembrane region" description="Helical" evidence="1">
    <location>
        <begin position="12"/>
        <end position="29"/>
    </location>
</feature>
<feature type="transmembrane region" description="Helical" evidence="1">
    <location>
        <begin position="95"/>
        <end position="119"/>
    </location>
</feature>
<feature type="transmembrane region" description="Helical" evidence="1">
    <location>
        <begin position="247"/>
        <end position="267"/>
    </location>
</feature>
<feature type="transmembrane region" description="Helical" evidence="1">
    <location>
        <begin position="273"/>
        <end position="291"/>
    </location>
</feature>
<feature type="transmembrane region" description="Helical" evidence="1">
    <location>
        <begin position="152"/>
        <end position="169"/>
    </location>
</feature>
<proteinExistence type="predicted"/>
<keyword evidence="1" id="KW-1133">Transmembrane helix</keyword>
<feature type="domain" description="EamA" evidence="2">
    <location>
        <begin position="154"/>
        <end position="285"/>
    </location>
</feature>
<evidence type="ECO:0000313" key="3">
    <source>
        <dbReference type="EMBL" id="NVO23467.1"/>
    </source>
</evidence>
<accession>A0A850Q1J1</accession>
<dbReference type="PANTHER" id="PTHR22911:SF103">
    <property type="entry name" value="BLR2811 PROTEIN"/>
    <property type="match status" value="1"/>
</dbReference>
<feature type="transmembrane region" description="Helical" evidence="1">
    <location>
        <begin position="128"/>
        <end position="146"/>
    </location>
</feature>
<reference evidence="3 4" key="1">
    <citation type="submission" date="2020-04" db="EMBL/GenBank/DDBJ databases">
        <title>Donghicola sp., a member of the Rhodobacteraceae family isolated from mangrove forest in Thailand.</title>
        <authorList>
            <person name="Charoenyingcharoen P."/>
            <person name="Yukphan P."/>
        </authorList>
    </citation>
    <scope>NUCLEOTIDE SEQUENCE [LARGE SCALE GENOMIC DNA]</scope>
    <source>
        <strain evidence="3 4">B5-SW-15</strain>
    </source>
</reference>
<dbReference type="PANTHER" id="PTHR22911">
    <property type="entry name" value="ACYL-MALONYL CONDENSING ENZYME-RELATED"/>
    <property type="match status" value="1"/>
</dbReference>
<feature type="transmembrane region" description="Helical" evidence="1">
    <location>
        <begin position="71"/>
        <end position="89"/>
    </location>
</feature>
<evidence type="ECO:0000313" key="4">
    <source>
        <dbReference type="Proteomes" id="UP000592216"/>
    </source>
</evidence>
<dbReference type="InterPro" id="IPR037185">
    <property type="entry name" value="EmrE-like"/>
</dbReference>
<name>A0A850Q1J1_9RHOB</name>
<dbReference type="Proteomes" id="UP000592216">
    <property type="component" value="Unassembled WGS sequence"/>
</dbReference>
<evidence type="ECO:0000259" key="2">
    <source>
        <dbReference type="Pfam" id="PF00892"/>
    </source>
</evidence>
<keyword evidence="1" id="KW-0812">Transmembrane</keyword>
<dbReference type="EMBL" id="JABCJE010000003">
    <property type="protein sequence ID" value="NVO23467.1"/>
    <property type="molecule type" value="Genomic_DNA"/>
</dbReference>
<evidence type="ECO:0000256" key="1">
    <source>
        <dbReference type="SAM" id="Phobius"/>
    </source>
</evidence>
<sequence>MSANTDRTLLGIFYMVGFCLLAPLMDAFAKATPAEVPAAQIITARFVVQIVLLWPLAVAMGQFAWPTRRSIGLHFLRAGSLLLATWFFFSAVRAMPLASAIAIFFVEPFVLTFLGAIFLKEEVGMRRIMACLVGFGGALLIIQPSFNNLGVVALFPLGTAVLFATYMILTRMMSQSLHPVTTQLHTAIAASVLVVPVLWFYDGSGITALDPVWPDQTAMWTLLGVGVMATVSHISITFALRNAPAATIAPLQYLEIISATAVGYLAFDELPNGLTWVGIAIIVGSGLYVFARERVREQKITRPTPAP</sequence>
<organism evidence="3 4">
    <name type="scientific">Donghicola mangrovi</name>
    <dbReference type="NCBI Taxonomy" id="2729614"/>
    <lineage>
        <taxon>Bacteria</taxon>
        <taxon>Pseudomonadati</taxon>
        <taxon>Pseudomonadota</taxon>
        <taxon>Alphaproteobacteria</taxon>
        <taxon>Rhodobacterales</taxon>
        <taxon>Roseobacteraceae</taxon>
        <taxon>Donghicola</taxon>
    </lineage>
</organism>
<dbReference type="AlphaFoldDB" id="A0A850Q1J1"/>
<dbReference type="SUPFAM" id="SSF103481">
    <property type="entry name" value="Multidrug resistance efflux transporter EmrE"/>
    <property type="match status" value="2"/>
</dbReference>
<dbReference type="InterPro" id="IPR000620">
    <property type="entry name" value="EamA_dom"/>
</dbReference>
<dbReference type="Gene3D" id="1.10.3730.20">
    <property type="match status" value="1"/>
</dbReference>
<dbReference type="GO" id="GO:0016020">
    <property type="term" value="C:membrane"/>
    <property type="evidence" value="ECO:0007669"/>
    <property type="project" value="InterPro"/>
</dbReference>
<keyword evidence="1" id="KW-0472">Membrane</keyword>
<feature type="domain" description="EamA" evidence="2">
    <location>
        <begin position="10"/>
        <end position="142"/>
    </location>
</feature>
<feature type="transmembrane region" description="Helical" evidence="1">
    <location>
        <begin position="181"/>
        <end position="201"/>
    </location>
</feature>
<comment type="caution">
    <text evidence="3">The sequence shown here is derived from an EMBL/GenBank/DDBJ whole genome shotgun (WGS) entry which is preliminary data.</text>
</comment>
<dbReference type="RefSeq" id="WP_177157453.1">
    <property type="nucleotide sequence ID" value="NZ_JABCJE010000003.1"/>
</dbReference>
<gene>
    <name evidence="3" type="ORF">HJ536_08865</name>
</gene>
<feature type="transmembrane region" description="Helical" evidence="1">
    <location>
        <begin position="41"/>
        <end position="59"/>
    </location>
</feature>